<feature type="compositionally biased region" description="Basic residues" evidence="1">
    <location>
        <begin position="317"/>
        <end position="327"/>
    </location>
</feature>
<evidence type="ECO:0000313" key="2">
    <source>
        <dbReference type="EMBL" id="TFA99605.1"/>
    </source>
</evidence>
<evidence type="ECO:0000313" key="3">
    <source>
        <dbReference type="Proteomes" id="UP001642720"/>
    </source>
</evidence>
<dbReference type="Gene3D" id="1.20.5.170">
    <property type="match status" value="1"/>
</dbReference>
<gene>
    <name evidence="2" type="ORF">CCMA1212_008600</name>
</gene>
<organism evidence="2 3">
    <name type="scientific">Trichoderma ghanense</name>
    <dbReference type="NCBI Taxonomy" id="65468"/>
    <lineage>
        <taxon>Eukaryota</taxon>
        <taxon>Fungi</taxon>
        <taxon>Dikarya</taxon>
        <taxon>Ascomycota</taxon>
        <taxon>Pezizomycotina</taxon>
        <taxon>Sordariomycetes</taxon>
        <taxon>Hypocreomycetidae</taxon>
        <taxon>Hypocreales</taxon>
        <taxon>Hypocreaceae</taxon>
        <taxon>Trichoderma</taxon>
    </lineage>
</organism>
<dbReference type="RefSeq" id="XP_073555807.1">
    <property type="nucleotide sequence ID" value="XM_073705723.1"/>
</dbReference>
<protein>
    <recommendedName>
        <fullName evidence="4">BZIP domain-containing protein</fullName>
    </recommendedName>
</protein>
<feature type="region of interest" description="Disordered" evidence="1">
    <location>
        <begin position="276"/>
        <end position="338"/>
    </location>
</feature>
<comment type="caution">
    <text evidence="2">The sequence shown here is derived from an EMBL/GenBank/DDBJ whole genome shotgun (WGS) entry which is preliminary data.</text>
</comment>
<dbReference type="SUPFAM" id="SSF57959">
    <property type="entry name" value="Leucine zipper domain"/>
    <property type="match status" value="1"/>
</dbReference>
<dbReference type="EMBL" id="PPTA01000013">
    <property type="protein sequence ID" value="TFA99605.1"/>
    <property type="molecule type" value="Genomic_DNA"/>
</dbReference>
<dbReference type="InterPro" id="IPR046347">
    <property type="entry name" value="bZIP_sf"/>
</dbReference>
<feature type="region of interest" description="Disordered" evidence="1">
    <location>
        <begin position="1"/>
        <end position="49"/>
    </location>
</feature>
<accession>A0ABY2GVH3</accession>
<reference evidence="2 3" key="1">
    <citation type="submission" date="2018-01" db="EMBL/GenBank/DDBJ databases">
        <title>Genome characterization of the sugarcane-associated fungus Trichoderma ghanense CCMA-1212 and their application in lignocelulose bioconversion.</title>
        <authorList>
            <person name="Steindorff A.S."/>
            <person name="Mendes T.D."/>
            <person name="Vilela E.S.D."/>
            <person name="Rodrigues D.S."/>
            <person name="Formighieri E.F."/>
            <person name="Melo I.S."/>
            <person name="Favaro L.C.L."/>
        </authorList>
    </citation>
    <scope>NUCLEOTIDE SEQUENCE [LARGE SCALE GENOMIC DNA]</scope>
    <source>
        <strain evidence="2 3">CCMA-1212</strain>
    </source>
</reference>
<evidence type="ECO:0008006" key="4">
    <source>
        <dbReference type="Google" id="ProtNLM"/>
    </source>
</evidence>
<dbReference type="Proteomes" id="UP001642720">
    <property type="component" value="Unassembled WGS sequence"/>
</dbReference>
<dbReference type="GeneID" id="300580173"/>
<sequence>MSLLHKIECNMPRSSSGEPTKPSKRKGTRSVSTLTPSQLARKRANDREAQRAIRARTKEHIERLERELAELKGVQSRDRKVQELLRRNKFLEQEIARLREHMGYTATDSSYSSNSAGTPCTMTNNAHDLYFGPLTPGPSVYDDNLSSGSGAVPSPRVSPLPSSDFNQINDYAQQSYGHMTSAGGEPWQPSVAPNPVLGNIPSPSSPAHGEEYNAAYIPTSVPPAMMPATLKDIKQDYDEIDHNSMHFSSPFLPHVGSDSTPQLCIICHQHICSNTSRSLNTSTSTSTSININTSTNISTHHTRTRSTSTSTSTSNNSRHRRRRRRFTRMPSSTSSNRRLTLRTAARLTHRCNSAIRSGMPHIRYTTLQRWLIATPTLAFLDE</sequence>
<feature type="compositionally biased region" description="Low complexity" evidence="1">
    <location>
        <begin position="328"/>
        <end position="338"/>
    </location>
</feature>
<proteinExistence type="predicted"/>
<dbReference type="PANTHER" id="PTHR37012">
    <property type="entry name" value="B-ZIP TRANSCRIPTION FACTOR (EUROFUNG)-RELATED"/>
    <property type="match status" value="1"/>
</dbReference>
<evidence type="ECO:0000256" key="1">
    <source>
        <dbReference type="SAM" id="MobiDB-lite"/>
    </source>
</evidence>
<dbReference type="CDD" id="cd14688">
    <property type="entry name" value="bZIP_YAP"/>
    <property type="match status" value="1"/>
</dbReference>
<feature type="compositionally biased region" description="Low complexity" evidence="1">
    <location>
        <begin position="276"/>
        <end position="316"/>
    </location>
</feature>
<keyword evidence="3" id="KW-1185">Reference proteome</keyword>
<feature type="compositionally biased region" description="Polar residues" evidence="1">
    <location>
        <begin position="29"/>
        <end position="38"/>
    </location>
</feature>
<name>A0ABY2GVH3_9HYPO</name>